<dbReference type="Proteomes" id="UP000004277">
    <property type="component" value="Unassembled WGS sequence"/>
</dbReference>
<reference evidence="1" key="1">
    <citation type="submission" date="2019-05" db="EMBL/GenBank/DDBJ databases">
        <title>Revised genome assembly of Burkholderiaceae (previously Ralstonia) sp. PBA.</title>
        <authorList>
            <person name="Gan H.M."/>
        </authorList>
    </citation>
    <scope>NUCLEOTIDE SEQUENCE</scope>
    <source>
        <strain evidence="1">PBA</strain>
    </source>
</reference>
<protein>
    <submittedName>
        <fullName evidence="1">Efflux RND transporter permease subunit</fullName>
    </submittedName>
</protein>
<organism evidence="1 2">
    <name type="scientific">Imbroritus primus</name>
    <dbReference type="NCBI Taxonomy" id="3058603"/>
    <lineage>
        <taxon>Bacteria</taxon>
        <taxon>Pseudomonadati</taxon>
        <taxon>Pseudomonadota</taxon>
        <taxon>Betaproteobacteria</taxon>
        <taxon>Burkholderiales</taxon>
        <taxon>Burkholderiaceae</taxon>
        <taxon>Imbroritus</taxon>
    </lineage>
</organism>
<name>A0ACD3SS79_9BURK</name>
<dbReference type="EMBL" id="AKCV02000014">
    <property type="protein sequence ID" value="TMS59032.1"/>
    <property type="molecule type" value="Genomic_DNA"/>
</dbReference>
<gene>
    <name evidence="1" type="ORF">MW7_004685</name>
</gene>
<sequence length="1076" mass="116834">MWFTRVSIHNPVFATMMMLAFVVIGLFSYNRLPVDQFPEIQFPIVVVQTAYPGASPESVESDVTRKIEEVVNTISGIDEIFSNSYQDNSVVVIQFQLTVDIGRAAQDVRDKIALIRPQFRDEVEEPRVLRYDPTELPIFYLSVQNAPGMDPSMQRSARELTTIADQIVKKRLEAVRGVGAISLVGGTKREIEVKLRPQAMEALGVSVDQVMNALRSENQELPAGALQSSSTEQIVQIKGRALAPEDFARIIVARRGGQAVTLDQVAEVRDGQEEQDSLALLNGQRGLFLTVIKAQGENAVATVDGLVAMLDDVRKMVPEGVELKVINDTARGIRNSVTEVRSTLLEGAALTIIIVFLFLGSWRSTVITGLTLPISLIGTFGVMYMSGFTLNVITLMALSLCVGLLIDDAIVVRENIVRHNLMGKTHRAAALDGTSEIGLAVLATTLSIVAVFLPVGFMGGIIGRFFHQFGVTVVAAVLISMFVSFTLDPMLSSVWRDPDLHGTGNKGGWYGRTFGRLLDWFSNRMDSLSHGYAGMLGWALRHRIATVVLAVVAFFGSFTLVPLIGTEFVPAADLSETQIGFTTPVGSSLDVTESKVKQVQAALGEFPEVLYSYATINSGNTAGKNNALVSIRLKDRRERSMSVKQFNGVLRERMSRIAGIKLTQVGMPDGAGGQKAIQLSIQGDSLPELKRLSDEALARLAKIDGLVDLDSSLKEDRPTVEIRIRRELASDLGIGLNQIGNALRPLLAGDAVTSWRGPDDQNYDVRVRLPRDARTGVADLEGLMIASTQTTADGAPRMVPLRQIAEIVPSTGAAKISRRDLLREVEITANAAGRSPGDLAREIDLTMQSLSLPTGYKYRFGGSTKSMRESFGYAVSALALAIIFIYMILASQFGSFFQPVAIMMSLPLTLIGVFLALLLFRSTLNMFSIIGFIMLMGLVTKNAILLVDFANQARRGEHGKAALGREAALVEAARVRLRPILMTTLAMIFGMVPLAFSLGEGSEQRAPMGQTVIGGIITSSVLTLVVVPVIYTYLDDLAAWLRRKWRGKDGPDDDADGRSGEPDDPAHPAGNTVVIP</sequence>
<accession>A0ACD3SS79</accession>
<keyword evidence="2" id="KW-1185">Reference proteome</keyword>
<proteinExistence type="predicted"/>
<evidence type="ECO:0000313" key="2">
    <source>
        <dbReference type="Proteomes" id="UP000004277"/>
    </source>
</evidence>
<comment type="caution">
    <text evidence="1">The sequence shown here is derived from an EMBL/GenBank/DDBJ whole genome shotgun (WGS) entry which is preliminary data.</text>
</comment>
<evidence type="ECO:0000313" key="1">
    <source>
        <dbReference type="EMBL" id="TMS59032.1"/>
    </source>
</evidence>